<keyword evidence="1" id="KW-0813">Transport</keyword>
<dbReference type="SUPFAM" id="SSF50729">
    <property type="entry name" value="PH domain-like"/>
    <property type="match status" value="1"/>
</dbReference>
<evidence type="ECO:0000259" key="4">
    <source>
        <dbReference type="PROSITE" id="PS50003"/>
    </source>
</evidence>
<proteinExistence type="predicted"/>
<dbReference type="GO" id="GO:0016020">
    <property type="term" value="C:membrane"/>
    <property type="evidence" value="ECO:0007669"/>
    <property type="project" value="TreeGrafter"/>
</dbReference>
<dbReference type="SMART" id="SM00233">
    <property type="entry name" value="PH"/>
    <property type="match status" value="1"/>
</dbReference>
<evidence type="ECO:0000256" key="2">
    <source>
        <dbReference type="ARBA" id="ARBA00023055"/>
    </source>
</evidence>
<comment type="caution">
    <text evidence="5">The sequence shown here is derived from an EMBL/GenBank/DDBJ whole genome shotgun (WGS) entry which is preliminary data.</text>
</comment>
<accession>A0A0V0Q8U7</accession>
<dbReference type="OMA" id="GRMVCDI"/>
<organism evidence="5 6">
    <name type="scientific">Pseudocohnilembus persalinus</name>
    <name type="common">Ciliate</name>
    <dbReference type="NCBI Taxonomy" id="266149"/>
    <lineage>
        <taxon>Eukaryota</taxon>
        <taxon>Sar</taxon>
        <taxon>Alveolata</taxon>
        <taxon>Ciliophora</taxon>
        <taxon>Intramacronucleata</taxon>
        <taxon>Oligohymenophorea</taxon>
        <taxon>Scuticociliatia</taxon>
        <taxon>Philasterida</taxon>
        <taxon>Pseudocohnilembidae</taxon>
        <taxon>Pseudocohnilembus</taxon>
    </lineage>
</organism>
<keyword evidence="3" id="KW-0446">Lipid-binding</keyword>
<dbReference type="Pfam" id="PF00169">
    <property type="entry name" value="PH"/>
    <property type="match status" value="1"/>
</dbReference>
<evidence type="ECO:0000313" key="6">
    <source>
        <dbReference type="Proteomes" id="UP000054937"/>
    </source>
</evidence>
<protein>
    <recommendedName>
        <fullName evidence="4">PH domain-containing protein</fullName>
    </recommendedName>
</protein>
<evidence type="ECO:0000256" key="1">
    <source>
        <dbReference type="ARBA" id="ARBA00022448"/>
    </source>
</evidence>
<dbReference type="InterPro" id="IPR001849">
    <property type="entry name" value="PH_domain"/>
</dbReference>
<keyword evidence="2" id="KW-0445">Lipid transport</keyword>
<dbReference type="OrthoDB" id="14833at2759"/>
<name>A0A0V0Q8U7_PSEPJ</name>
<dbReference type="InterPro" id="IPR037239">
    <property type="entry name" value="OSBP_sf"/>
</dbReference>
<dbReference type="CDD" id="cd00821">
    <property type="entry name" value="PH"/>
    <property type="match status" value="1"/>
</dbReference>
<dbReference type="EMBL" id="LDAU01000238">
    <property type="protein sequence ID" value="KRW98586.1"/>
    <property type="molecule type" value="Genomic_DNA"/>
</dbReference>
<dbReference type="AlphaFoldDB" id="A0A0V0Q8U7"/>
<dbReference type="GO" id="GO:0005829">
    <property type="term" value="C:cytosol"/>
    <property type="evidence" value="ECO:0007669"/>
    <property type="project" value="TreeGrafter"/>
</dbReference>
<feature type="domain" description="PH" evidence="4">
    <location>
        <begin position="24"/>
        <end position="123"/>
    </location>
</feature>
<evidence type="ECO:0000256" key="3">
    <source>
        <dbReference type="ARBA" id="ARBA00023121"/>
    </source>
</evidence>
<keyword evidence="6" id="KW-1185">Reference proteome</keyword>
<dbReference type="PANTHER" id="PTHR10972:SF148">
    <property type="entry name" value="OXYSTEROL-BINDING PROTEIN 9"/>
    <property type="match status" value="1"/>
</dbReference>
<dbReference type="Proteomes" id="UP000054937">
    <property type="component" value="Unassembled WGS sequence"/>
</dbReference>
<dbReference type="InParanoid" id="A0A0V0Q8U7"/>
<dbReference type="GO" id="GO:0006869">
    <property type="term" value="P:lipid transport"/>
    <property type="evidence" value="ECO:0007669"/>
    <property type="project" value="UniProtKB-KW"/>
</dbReference>
<dbReference type="PROSITE" id="PS50003">
    <property type="entry name" value="PH_DOMAIN"/>
    <property type="match status" value="1"/>
</dbReference>
<dbReference type="GO" id="GO:0032934">
    <property type="term" value="F:sterol binding"/>
    <property type="evidence" value="ECO:0007669"/>
    <property type="project" value="TreeGrafter"/>
</dbReference>
<dbReference type="Gene3D" id="2.30.29.30">
    <property type="entry name" value="Pleckstrin-homology domain (PH domain)/Phosphotyrosine-binding domain (PTB)"/>
    <property type="match status" value="1"/>
</dbReference>
<dbReference type="Pfam" id="PF01237">
    <property type="entry name" value="Oxysterol_BP"/>
    <property type="match status" value="1"/>
</dbReference>
<sequence length="828" mass="97128">MSTNPNSLNNSQNFSKLYMRQNIIKKKTGMVYKKGEGPLDWNWNPRYFVLDCEKLMYYKNINDIYPRDTLFLEGSTVSDLQEMDEREHVFCIELANTERKIYVSCDDKAETQQWQKDIKSAAGYNSDQISDNRSEAITEERNQKFSSKNINNLFKMNEFPDFINSDLTHFLESFPNDLENNNIQKWHQLEYRNGQHIYKKTDPQKPSLITYEGQENNTTLQQNQSKSKNGPSLISFLIVKPKNSKNNKNHQNFEFDETSSKIIVPDNIDHIFSYLKKNSFKQKIDLYLVNYNKSESVTNLEKNTNFELQFNNQNIKAKIRKTRFINDQTYYIIYDYDYINEENNQKAKKKNFRPEEIQVKEIFILQKINENQTVIYLYQKLSSNFIDSFTLNNINLKRIQQLQVLREKIQYEVKKTMAIEQENQNLQQNQKRIRKAVQPGDSENPDLIMQIQLPEELKESFQEEQNKVKLLQSNQIPQGQEGLNLEKRKPGYKKLKDGRVHCFNKKEIDSQKGLIQELLAKVGQQLIEGKSIVGISLPVKIFEPRSTIERICDNWVYLPIYLGLAGQTTDPIERLKYVITFCMSGLYNSIKQQKPFNPILGETFQGFFSDGTSIDIEHTSHHPPISHYILQDPQKTFKFTGYYEYKAKLTYTGNSIIGRQQGPQTITFKDGQKITWELPSQKVNGFIIGDRTLEWMGTSLFKDHKSGYQCEIKFFESGFLTSAKHSTDHFEGNIVHESNPQKVISKAFGCWTEFVEFDGKRYWDIKYIEPSKVIKSQGPLDSDCRYRQDSIYLAKGDQKLSAEWKHKLEVLQRKDRAARIAYFNKTKV</sequence>
<reference evidence="5 6" key="1">
    <citation type="journal article" date="2015" name="Sci. Rep.">
        <title>Genome of the facultative scuticociliatosis pathogen Pseudocohnilembus persalinus provides insight into its virulence through horizontal gene transfer.</title>
        <authorList>
            <person name="Xiong J."/>
            <person name="Wang G."/>
            <person name="Cheng J."/>
            <person name="Tian M."/>
            <person name="Pan X."/>
            <person name="Warren A."/>
            <person name="Jiang C."/>
            <person name="Yuan D."/>
            <person name="Miao W."/>
        </authorList>
    </citation>
    <scope>NUCLEOTIDE SEQUENCE [LARGE SCALE GENOMIC DNA]</scope>
    <source>
        <strain evidence="5">36N120E</strain>
    </source>
</reference>
<dbReference type="SUPFAM" id="SSF144000">
    <property type="entry name" value="Oxysterol-binding protein-like"/>
    <property type="match status" value="1"/>
</dbReference>
<dbReference type="PANTHER" id="PTHR10972">
    <property type="entry name" value="OXYSTEROL-BINDING PROTEIN-RELATED"/>
    <property type="match status" value="1"/>
</dbReference>
<dbReference type="InterPro" id="IPR011993">
    <property type="entry name" value="PH-like_dom_sf"/>
</dbReference>
<gene>
    <name evidence="5" type="ORF">PPERSA_09739</name>
</gene>
<dbReference type="InterPro" id="IPR000648">
    <property type="entry name" value="Oxysterol-bd"/>
</dbReference>
<dbReference type="Gene3D" id="2.40.160.120">
    <property type="match status" value="1"/>
</dbReference>
<evidence type="ECO:0000313" key="5">
    <source>
        <dbReference type="EMBL" id="KRW98586.1"/>
    </source>
</evidence>